<proteinExistence type="predicted"/>
<dbReference type="STRING" id="1640674.SAMN05216323_101069"/>
<keyword evidence="2" id="KW-1185">Reference proteome</keyword>
<reference evidence="1 2" key="1">
    <citation type="submission" date="2016-09" db="EMBL/GenBank/DDBJ databases">
        <authorList>
            <person name="Capua I."/>
            <person name="De Benedictis P."/>
            <person name="Joannis T."/>
            <person name="Lombin L.H."/>
            <person name="Cattoli G."/>
        </authorList>
    </citation>
    <scope>NUCLEOTIDE SEQUENCE [LARGE SCALE GENOMIC DNA]</scope>
    <source>
        <strain evidence="1 2">A7P-90m</strain>
    </source>
</reference>
<dbReference type="PROSITE" id="PS51257">
    <property type="entry name" value="PROKAR_LIPOPROTEIN"/>
    <property type="match status" value="1"/>
</dbReference>
<dbReference type="EMBL" id="FMYP01000010">
    <property type="protein sequence ID" value="SDB93373.1"/>
    <property type="molecule type" value="Genomic_DNA"/>
</dbReference>
<protein>
    <recommendedName>
        <fullName evidence="3">GLPGLI family protein</fullName>
    </recommendedName>
</protein>
<evidence type="ECO:0008006" key="3">
    <source>
        <dbReference type="Google" id="ProtNLM"/>
    </source>
</evidence>
<accession>A0A1G6HGU5</accession>
<dbReference type="OrthoDB" id="1467107at2"/>
<evidence type="ECO:0000313" key="2">
    <source>
        <dbReference type="Proteomes" id="UP000199452"/>
    </source>
</evidence>
<dbReference type="AlphaFoldDB" id="A0A1G6HGU5"/>
<evidence type="ECO:0000313" key="1">
    <source>
        <dbReference type="EMBL" id="SDB93373.1"/>
    </source>
</evidence>
<sequence length="230" mass="26024">MQLRQTLLSICFITGIILTGCNPTISLKDEGTIVYDIVYAKERQNKVSDKTLPTKMIIKYKKNKLLNQIEGMGGMVTLTYIQDKDLNRSHYLVKLLNKKLYYTDSLGEISTNFMYANSSGIIITPSHEKREILGYLCNSATIQVGDSGTTKFNIFYTSEIGQPNPNQDTPFEPIKGIMLEFGMILSKVHVNLVASSIEPGNVEPSEFNIPTDYKRMDKETLLEVFKLFNQ</sequence>
<dbReference type="RefSeq" id="WP_092436231.1">
    <property type="nucleotide sequence ID" value="NZ_FMYP01000010.1"/>
</dbReference>
<gene>
    <name evidence="1" type="ORF">SAMN05216323_101069</name>
</gene>
<name>A0A1G6HGU5_9BACT</name>
<dbReference type="Proteomes" id="UP000199452">
    <property type="component" value="Unassembled WGS sequence"/>
</dbReference>
<organism evidence="1 2">
    <name type="scientific">Williamwhitmania taraxaci</name>
    <dbReference type="NCBI Taxonomy" id="1640674"/>
    <lineage>
        <taxon>Bacteria</taxon>
        <taxon>Pseudomonadati</taxon>
        <taxon>Bacteroidota</taxon>
        <taxon>Bacteroidia</taxon>
        <taxon>Bacteroidales</taxon>
        <taxon>Williamwhitmaniaceae</taxon>
        <taxon>Williamwhitmania</taxon>
    </lineage>
</organism>